<evidence type="ECO:0000313" key="2">
    <source>
        <dbReference type="EMBL" id="MBB6672821.1"/>
    </source>
</evidence>
<name>A0A7X0VGG3_9BACL</name>
<dbReference type="InterPro" id="IPR016181">
    <property type="entry name" value="Acyl_CoA_acyltransferase"/>
</dbReference>
<reference evidence="2 3" key="1">
    <citation type="submission" date="2020-08" db="EMBL/GenBank/DDBJ databases">
        <title>Cohnella phylogeny.</title>
        <authorList>
            <person name="Dunlap C."/>
        </authorList>
    </citation>
    <scope>NUCLEOTIDE SEQUENCE [LARGE SCALE GENOMIC DNA]</scope>
    <source>
        <strain evidence="2 3">DSM 28246</strain>
    </source>
</reference>
<evidence type="ECO:0000313" key="3">
    <source>
        <dbReference type="Proteomes" id="UP000547209"/>
    </source>
</evidence>
<keyword evidence="2" id="KW-0808">Transferase</keyword>
<protein>
    <submittedName>
        <fullName evidence="2">GNAT family N-acetyltransferase</fullName>
    </submittedName>
</protein>
<proteinExistence type="predicted"/>
<keyword evidence="3" id="KW-1185">Reference proteome</keyword>
<feature type="domain" description="N-acetyltransferase" evidence="1">
    <location>
        <begin position="3"/>
        <end position="161"/>
    </location>
</feature>
<dbReference type="Proteomes" id="UP000547209">
    <property type="component" value="Unassembled WGS sequence"/>
</dbReference>
<organism evidence="2 3">
    <name type="scientific">Cohnella nanjingensis</name>
    <dbReference type="NCBI Taxonomy" id="1387779"/>
    <lineage>
        <taxon>Bacteria</taxon>
        <taxon>Bacillati</taxon>
        <taxon>Bacillota</taxon>
        <taxon>Bacilli</taxon>
        <taxon>Bacillales</taxon>
        <taxon>Paenibacillaceae</taxon>
        <taxon>Cohnella</taxon>
    </lineage>
</organism>
<dbReference type="Gene3D" id="3.40.630.30">
    <property type="match status" value="1"/>
</dbReference>
<evidence type="ECO:0000259" key="1">
    <source>
        <dbReference type="PROSITE" id="PS51186"/>
    </source>
</evidence>
<sequence length="174" mass="20172">MTIEIRQLQTEGQSEAWRAAFLRHAMYRPDDYYSRCLAENRSGSRVTLFALEEEEIAGCAHLLSHSEYGYFKEQGIPEINDLNVFPAYRRRGIANRLMEAFERHVSQTNDKIGIGVGLYRDYGSAQRIYCRRGYLPDGYGVAYQQQPVVPGTMVRLDDDLNLYLVKALRHDDRR</sequence>
<dbReference type="RefSeq" id="WP_185670666.1">
    <property type="nucleotide sequence ID" value="NZ_JACJVP010000030.1"/>
</dbReference>
<dbReference type="SUPFAM" id="SSF55729">
    <property type="entry name" value="Acyl-CoA N-acyltransferases (Nat)"/>
    <property type="match status" value="1"/>
</dbReference>
<dbReference type="PROSITE" id="PS51186">
    <property type="entry name" value="GNAT"/>
    <property type="match status" value="1"/>
</dbReference>
<accession>A0A7X0VGG3</accession>
<comment type="caution">
    <text evidence="2">The sequence shown here is derived from an EMBL/GenBank/DDBJ whole genome shotgun (WGS) entry which is preliminary data.</text>
</comment>
<dbReference type="InterPro" id="IPR000182">
    <property type="entry name" value="GNAT_dom"/>
</dbReference>
<gene>
    <name evidence="2" type="ORF">H7C19_19240</name>
</gene>
<dbReference type="CDD" id="cd04301">
    <property type="entry name" value="NAT_SF"/>
    <property type="match status" value="1"/>
</dbReference>
<dbReference type="EMBL" id="JACJVP010000030">
    <property type="protein sequence ID" value="MBB6672821.1"/>
    <property type="molecule type" value="Genomic_DNA"/>
</dbReference>
<dbReference type="GO" id="GO:0016747">
    <property type="term" value="F:acyltransferase activity, transferring groups other than amino-acyl groups"/>
    <property type="evidence" value="ECO:0007669"/>
    <property type="project" value="InterPro"/>
</dbReference>
<dbReference type="AlphaFoldDB" id="A0A7X0VGG3"/>
<dbReference type="Pfam" id="PF00583">
    <property type="entry name" value="Acetyltransf_1"/>
    <property type="match status" value="1"/>
</dbReference>